<dbReference type="Gene3D" id="3.30.360.10">
    <property type="entry name" value="Dihydrodipicolinate Reductase, domain 2"/>
    <property type="match status" value="1"/>
</dbReference>
<evidence type="ECO:0000313" key="3">
    <source>
        <dbReference type="EMBL" id="HDX31339.1"/>
    </source>
</evidence>
<dbReference type="AlphaFoldDB" id="A0A7C1FFC4"/>
<reference evidence="3" key="1">
    <citation type="journal article" date="2020" name="mSystems">
        <title>Genome- and Community-Level Interaction Insights into Carbon Utilization and Element Cycling Functions of Hydrothermarchaeota in Hydrothermal Sediment.</title>
        <authorList>
            <person name="Zhou Z."/>
            <person name="Liu Y."/>
            <person name="Xu W."/>
            <person name="Pan J."/>
            <person name="Luo Z.H."/>
            <person name="Li M."/>
        </authorList>
    </citation>
    <scope>NUCLEOTIDE SEQUENCE [LARGE SCALE GENOMIC DNA]</scope>
    <source>
        <strain evidence="3">SpSt-289</strain>
    </source>
</reference>
<dbReference type="SUPFAM" id="SSF51735">
    <property type="entry name" value="NAD(P)-binding Rossmann-fold domains"/>
    <property type="match status" value="1"/>
</dbReference>
<dbReference type="InterPro" id="IPR055170">
    <property type="entry name" value="GFO_IDH_MocA-like_dom"/>
</dbReference>
<dbReference type="InterPro" id="IPR052515">
    <property type="entry name" value="Gfo/Idh/MocA_Oxidoreductase"/>
</dbReference>
<dbReference type="InterPro" id="IPR000683">
    <property type="entry name" value="Gfo/Idh/MocA-like_OxRdtase_N"/>
</dbReference>
<dbReference type="PANTHER" id="PTHR43249:SF1">
    <property type="entry name" value="D-GLUCOSIDE 3-DEHYDROGENASE"/>
    <property type="match status" value="1"/>
</dbReference>
<name>A0A7C1FFC4_9CHLR</name>
<gene>
    <name evidence="3" type="ORF">ENQ20_07570</name>
</gene>
<sequence>MSKPLKVAIIGAGGIARTHVPGWQASPYTELVAAADPNPEALAEFGRRFGVERLYPDAGEIFADPSIDIVDICTPNRLHAPLVIAALEAGKHVICEKPLAPTPEEIRSMIAARDRAGKLLMTAQHFRFKASSQALKREIEAGALGDIYHARAWMLRRNGLIATPTFIRRELSGGGPGIDIGVHILDLTLWLMGNPRPISVSGVSRTALATHDGAWAVWQDTPIPKDFDVEDFAAAFVRFENGATLILEVSWLLHHDTENEDMQLWLYGIEGGCHWPKCEIYQTNYATRQLYNRSLRLTKDTMEPHAAECVAFAKAVYEGLPSPVPAEQSLQVITILDGIYRSQQEGREIMLETLAPIVPIEVMRVAA</sequence>
<evidence type="ECO:0000259" key="2">
    <source>
        <dbReference type="Pfam" id="PF22725"/>
    </source>
</evidence>
<dbReference type="Pfam" id="PF01408">
    <property type="entry name" value="GFO_IDH_MocA"/>
    <property type="match status" value="1"/>
</dbReference>
<dbReference type="PANTHER" id="PTHR43249">
    <property type="entry name" value="UDP-N-ACETYL-2-AMINO-2-DEOXY-D-GLUCURONATE OXIDASE"/>
    <property type="match status" value="1"/>
</dbReference>
<feature type="domain" description="GFO/IDH/MocA-like oxidoreductase" evidence="2">
    <location>
        <begin position="133"/>
        <end position="271"/>
    </location>
</feature>
<protein>
    <submittedName>
        <fullName evidence="3">Gfo/Idh/MocA family oxidoreductase</fullName>
    </submittedName>
</protein>
<feature type="domain" description="Gfo/Idh/MocA-like oxidoreductase N-terminal" evidence="1">
    <location>
        <begin position="5"/>
        <end position="122"/>
    </location>
</feature>
<proteinExistence type="predicted"/>
<evidence type="ECO:0000259" key="1">
    <source>
        <dbReference type="Pfam" id="PF01408"/>
    </source>
</evidence>
<comment type="caution">
    <text evidence="3">The sequence shown here is derived from an EMBL/GenBank/DDBJ whole genome shotgun (WGS) entry which is preliminary data.</text>
</comment>
<accession>A0A7C1FFC4</accession>
<dbReference type="Gene3D" id="3.40.50.720">
    <property type="entry name" value="NAD(P)-binding Rossmann-like Domain"/>
    <property type="match status" value="1"/>
</dbReference>
<dbReference type="EMBL" id="DSMG01000082">
    <property type="protein sequence ID" value="HDX31339.1"/>
    <property type="molecule type" value="Genomic_DNA"/>
</dbReference>
<dbReference type="GO" id="GO:0000166">
    <property type="term" value="F:nucleotide binding"/>
    <property type="evidence" value="ECO:0007669"/>
    <property type="project" value="InterPro"/>
</dbReference>
<dbReference type="InterPro" id="IPR036291">
    <property type="entry name" value="NAD(P)-bd_dom_sf"/>
</dbReference>
<dbReference type="Pfam" id="PF22725">
    <property type="entry name" value="GFO_IDH_MocA_C3"/>
    <property type="match status" value="1"/>
</dbReference>
<dbReference type="SUPFAM" id="SSF55347">
    <property type="entry name" value="Glyceraldehyde-3-phosphate dehydrogenase-like, C-terminal domain"/>
    <property type="match status" value="1"/>
</dbReference>
<organism evidence="3">
    <name type="scientific">Caldilinea aerophila</name>
    <dbReference type="NCBI Taxonomy" id="133453"/>
    <lineage>
        <taxon>Bacteria</taxon>
        <taxon>Bacillati</taxon>
        <taxon>Chloroflexota</taxon>
        <taxon>Caldilineae</taxon>
        <taxon>Caldilineales</taxon>
        <taxon>Caldilineaceae</taxon>
        <taxon>Caldilinea</taxon>
    </lineage>
</organism>